<organism evidence="4 5">
    <name type="scientific">Streptomyces armeniacus</name>
    <dbReference type="NCBI Taxonomy" id="83291"/>
    <lineage>
        <taxon>Bacteria</taxon>
        <taxon>Bacillati</taxon>
        <taxon>Actinomycetota</taxon>
        <taxon>Actinomycetes</taxon>
        <taxon>Kitasatosporales</taxon>
        <taxon>Streptomycetaceae</taxon>
        <taxon>Streptomyces</taxon>
    </lineage>
</organism>
<feature type="compositionally biased region" description="Low complexity" evidence="1">
    <location>
        <begin position="31"/>
        <end position="40"/>
    </location>
</feature>
<keyword evidence="2" id="KW-0812">Transmembrane</keyword>
<dbReference type="EMBL" id="CP031320">
    <property type="protein sequence ID" value="AXK35671.1"/>
    <property type="molecule type" value="Genomic_DNA"/>
</dbReference>
<dbReference type="SUPFAM" id="SSF49785">
    <property type="entry name" value="Galactose-binding domain-like"/>
    <property type="match status" value="1"/>
</dbReference>
<feature type="transmembrane region" description="Helical" evidence="2">
    <location>
        <begin position="131"/>
        <end position="152"/>
    </location>
</feature>
<feature type="compositionally biased region" description="Basic and acidic residues" evidence="1">
    <location>
        <begin position="175"/>
        <end position="196"/>
    </location>
</feature>
<accession>A0A345XVK5</accession>
<dbReference type="RefSeq" id="WP_208881990.1">
    <property type="nucleotide sequence ID" value="NZ_CP031320.1"/>
</dbReference>
<dbReference type="AlphaFoldDB" id="A0A345XVK5"/>
<feature type="region of interest" description="Disordered" evidence="1">
    <location>
        <begin position="159"/>
        <end position="196"/>
    </location>
</feature>
<feature type="region of interest" description="Disordered" evidence="1">
    <location>
        <begin position="1"/>
        <end position="125"/>
    </location>
</feature>
<dbReference type="Gene3D" id="2.60.120.260">
    <property type="entry name" value="Galactose-binding domain-like"/>
    <property type="match status" value="1"/>
</dbReference>
<evidence type="ECO:0000259" key="3">
    <source>
        <dbReference type="PROSITE" id="PS51175"/>
    </source>
</evidence>
<protein>
    <recommendedName>
        <fullName evidence="3">CBM6 domain-containing protein</fullName>
    </recommendedName>
</protein>
<keyword evidence="2" id="KW-1133">Transmembrane helix</keyword>
<dbReference type="GO" id="GO:0030246">
    <property type="term" value="F:carbohydrate binding"/>
    <property type="evidence" value="ECO:0007669"/>
    <property type="project" value="InterPro"/>
</dbReference>
<evidence type="ECO:0000313" key="5">
    <source>
        <dbReference type="Proteomes" id="UP000254425"/>
    </source>
</evidence>
<evidence type="ECO:0000256" key="1">
    <source>
        <dbReference type="SAM" id="MobiDB-lite"/>
    </source>
</evidence>
<keyword evidence="5" id="KW-1185">Reference proteome</keyword>
<proteinExistence type="predicted"/>
<reference evidence="4 5" key="1">
    <citation type="submission" date="2018-07" db="EMBL/GenBank/DDBJ databases">
        <title>Draft genome of the type strain Streptomyces armeniacus ATCC 15676.</title>
        <authorList>
            <person name="Labana P."/>
            <person name="Gosse J.T."/>
            <person name="Boddy C.N."/>
        </authorList>
    </citation>
    <scope>NUCLEOTIDE SEQUENCE [LARGE SCALE GENOMIC DNA]</scope>
    <source>
        <strain evidence="4 5">ATCC 15676</strain>
    </source>
</reference>
<feature type="compositionally biased region" description="Low complexity" evidence="1">
    <location>
        <begin position="56"/>
        <end position="79"/>
    </location>
</feature>
<dbReference type="PROSITE" id="PS51175">
    <property type="entry name" value="CBM6"/>
    <property type="match status" value="1"/>
</dbReference>
<keyword evidence="2" id="KW-0472">Membrane</keyword>
<name>A0A345XVK5_9ACTN</name>
<evidence type="ECO:0000313" key="4">
    <source>
        <dbReference type="EMBL" id="AXK35671.1"/>
    </source>
</evidence>
<dbReference type="KEGG" id="sarm:DVA86_26575"/>
<gene>
    <name evidence="4" type="ORF">DVA86_26575</name>
</gene>
<evidence type="ECO:0000256" key="2">
    <source>
        <dbReference type="SAM" id="Phobius"/>
    </source>
</evidence>
<dbReference type="InterPro" id="IPR005084">
    <property type="entry name" value="CBM6"/>
</dbReference>
<dbReference type="InterPro" id="IPR008979">
    <property type="entry name" value="Galactose-bd-like_sf"/>
</dbReference>
<feature type="compositionally biased region" description="Gly residues" evidence="1">
    <location>
        <begin position="115"/>
        <end position="125"/>
    </location>
</feature>
<sequence>MTAENNGTGAPQDDDPFAYLYRPEGGGADGGAAPAQQQPGVPRRSYNQVRAVGERQYGAQQGQHYGQTVAQPGAFPQQQGGPGPGVHGQPQGHPNAHYAAPETMPGGRAALRRQGGPGGPQGGRGGNRNGLLIGAVAVVAAVVLGIGAAMLFNNGGNAQAGGADESPSAGQDTGKPTEPDGEKSEKPDPKLPPKEDAATLRLEGGAHVEKAVPGAKGKDGTYVGGMNTPGATAKWTTKVPESGTYKLYVGYGVPGEDMHLSLGVNGKPHATGLKMKNYAKAKKGDWEKGWTYTWSTVQVDKGENTFVINCAEGDKCAVNLDQVWLKPGG</sequence>
<dbReference type="Proteomes" id="UP000254425">
    <property type="component" value="Chromosome"/>
</dbReference>
<feature type="domain" description="CBM6" evidence="3">
    <location>
        <begin position="192"/>
        <end position="326"/>
    </location>
</feature>